<dbReference type="PANTHER" id="PTHR45617">
    <property type="entry name" value="LEUCINE RICH REPEAT FAMILY PROTEIN"/>
    <property type="match status" value="1"/>
</dbReference>
<dbReference type="Gene3D" id="3.80.10.10">
    <property type="entry name" value="Ribonuclease Inhibitor"/>
    <property type="match status" value="3"/>
</dbReference>
<reference evidence="4" key="1">
    <citation type="journal article" date="2022" name="New Phytol.">
        <title>Evolutionary transition to the ectomycorrhizal habit in the genomes of a hyperdiverse lineage of mushroom-forming fungi.</title>
        <authorList>
            <person name="Looney B."/>
            <person name="Miyauchi S."/>
            <person name="Morin E."/>
            <person name="Drula E."/>
            <person name="Courty P.E."/>
            <person name="Kohler A."/>
            <person name="Kuo A."/>
            <person name="LaButti K."/>
            <person name="Pangilinan J."/>
            <person name="Lipzen A."/>
            <person name="Riley R."/>
            <person name="Andreopoulos W."/>
            <person name="He G."/>
            <person name="Johnson J."/>
            <person name="Nolan M."/>
            <person name="Tritt A."/>
            <person name="Barry K.W."/>
            <person name="Grigoriev I.V."/>
            <person name="Nagy L.G."/>
            <person name="Hibbett D."/>
            <person name="Henrissat B."/>
            <person name="Matheny P.B."/>
            <person name="Labbe J."/>
            <person name="Martin F.M."/>
        </authorList>
    </citation>
    <scope>NUCLEOTIDE SEQUENCE</scope>
    <source>
        <strain evidence="4">BPL690</strain>
    </source>
</reference>
<feature type="compositionally biased region" description="Polar residues" evidence="3">
    <location>
        <begin position="1"/>
        <end position="10"/>
    </location>
</feature>
<organism evidence="4 5">
    <name type="scientific">Multifurca ochricompacta</name>
    <dbReference type="NCBI Taxonomy" id="376703"/>
    <lineage>
        <taxon>Eukaryota</taxon>
        <taxon>Fungi</taxon>
        <taxon>Dikarya</taxon>
        <taxon>Basidiomycota</taxon>
        <taxon>Agaricomycotina</taxon>
        <taxon>Agaricomycetes</taxon>
        <taxon>Russulales</taxon>
        <taxon>Russulaceae</taxon>
        <taxon>Multifurca</taxon>
    </lineage>
</organism>
<dbReference type="PRINTS" id="PR00019">
    <property type="entry name" value="LEURICHRPT"/>
</dbReference>
<protein>
    <recommendedName>
        <fullName evidence="6">L domain-like protein</fullName>
    </recommendedName>
</protein>
<sequence length="837" mass="90640">MSRYNTSSKSPGPLKSRLPVSSSSTRLATSRSTTHLPDPTPSLTTSPSTPRVPKSPAIRPRTISTNAKPSSSSSFLTPSSERPRTKSPTKPPTRLRPNEPEQATPSKAPPMSMKEAIALKRAEAKKAMTVQKATTARDRLNGYDGVDDASPAAGGAPATEGDDLGRPSIRDTIERARSSGSLNIASRDLPCLPSALFEIHLSVTPEKLLSVPDEPPLPEKPGRKASSKPTSWYDQQDLTFLRARNNQIVEIQPEISLFGSLKAIDLQNNRLTSLPDSFADLTSLVNLDLSHNALTSLPAHFFSLPTLSTLDLSHNSLSALPFNMPFDPATKVPASSRRSSDFFSAPEITRATRPLPRLSSLDASHNKIVSSAIHHDELPQDLKTFILTYNPLGDAATLVTSLSILPQLVELRMSKCDIDDASFSGSLVSTFNAHPFPKLAILDLEETRVTQAAVSSAFSALVQTIDFEAPINDARAVPAGTLAVAVGKRIVREVWEIEADRHVQRLREKRSTANLNAASASVPSQSPLRPVVKEQWEIDAEEGLFSEGARRRARAEAVQRAIEEPGAGLPTIVTPDTPPVLDRFWDSRTLTLTLPPSAGRSMRHGADTTTDEILPRATLPLVLIVTQPFADTLRVLELRGRRVEPAFVLPSQNSRPLLPRLETLNLEGCALDDFIPGAGPNEGGTLGVLAQLFPSLRNLELAYNNLTGAKMARVALEQLLFVGDDGRRAGLRRLGLCGNKIEVLDGLRELAQAVFGADADAGDGGGSGELRRRWTLEELDIRENSIAVLPGELGLLPLDQLLVDGNLFRVPPRRVWEREGTKGLLVWLKGRLGAVKS</sequence>
<dbReference type="PROSITE" id="PS51450">
    <property type="entry name" value="LRR"/>
    <property type="match status" value="3"/>
</dbReference>
<dbReference type="Proteomes" id="UP001203297">
    <property type="component" value="Unassembled WGS sequence"/>
</dbReference>
<keyword evidence="1" id="KW-0433">Leucine-rich repeat</keyword>
<evidence type="ECO:0000256" key="1">
    <source>
        <dbReference type="ARBA" id="ARBA00022614"/>
    </source>
</evidence>
<feature type="compositionally biased region" description="Low complexity" evidence="3">
    <location>
        <begin position="70"/>
        <end position="80"/>
    </location>
</feature>
<gene>
    <name evidence="4" type="ORF">B0F90DRAFT_1768010</name>
</gene>
<dbReference type="InterPro" id="IPR032675">
    <property type="entry name" value="LRR_dom_sf"/>
</dbReference>
<evidence type="ECO:0008006" key="6">
    <source>
        <dbReference type="Google" id="ProtNLM"/>
    </source>
</evidence>
<dbReference type="Pfam" id="PF13855">
    <property type="entry name" value="LRR_8"/>
    <property type="match status" value="1"/>
</dbReference>
<proteinExistence type="predicted"/>
<keyword evidence="2" id="KW-0677">Repeat</keyword>
<keyword evidence="5" id="KW-1185">Reference proteome</keyword>
<feature type="compositionally biased region" description="Low complexity" evidence="3">
    <location>
        <begin position="21"/>
        <end position="49"/>
    </location>
</feature>
<evidence type="ECO:0000256" key="2">
    <source>
        <dbReference type="ARBA" id="ARBA00022737"/>
    </source>
</evidence>
<feature type="region of interest" description="Disordered" evidence="3">
    <location>
        <begin position="139"/>
        <end position="168"/>
    </location>
</feature>
<dbReference type="InterPro" id="IPR003591">
    <property type="entry name" value="Leu-rich_rpt_typical-subtyp"/>
</dbReference>
<dbReference type="SMART" id="SM00369">
    <property type="entry name" value="LRR_TYP"/>
    <property type="match status" value="7"/>
</dbReference>
<feature type="region of interest" description="Disordered" evidence="3">
    <location>
        <begin position="209"/>
        <end position="231"/>
    </location>
</feature>
<feature type="compositionally biased region" description="Low complexity" evidence="3">
    <location>
        <begin position="148"/>
        <end position="159"/>
    </location>
</feature>
<dbReference type="EMBL" id="WTXG01000111">
    <property type="protein sequence ID" value="KAI0292826.1"/>
    <property type="molecule type" value="Genomic_DNA"/>
</dbReference>
<evidence type="ECO:0000256" key="3">
    <source>
        <dbReference type="SAM" id="MobiDB-lite"/>
    </source>
</evidence>
<accession>A0AAD4LWF7</accession>
<evidence type="ECO:0000313" key="4">
    <source>
        <dbReference type="EMBL" id="KAI0292826.1"/>
    </source>
</evidence>
<evidence type="ECO:0000313" key="5">
    <source>
        <dbReference type="Proteomes" id="UP001203297"/>
    </source>
</evidence>
<dbReference type="SMART" id="SM00364">
    <property type="entry name" value="LRR_BAC"/>
    <property type="match status" value="5"/>
</dbReference>
<name>A0AAD4LWF7_9AGAM</name>
<feature type="region of interest" description="Disordered" evidence="3">
    <location>
        <begin position="1"/>
        <end position="115"/>
    </location>
</feature>
<comment type="caution">
    <text evidence="4">The sequence shown here is derived from an EMBL/GenBank/DDBJ whole genome shotgun (WGS) entry which is preliminary data.</text>
</comment>
<dbReference type="SUPFAM" id="SSF52058">
    <property type="entry name" value="L domain-like"/>
    <property type="match status" value="2"/>
</dbReference>
<dbReference type="AlphaFoldDB" id="A0AAD4LWF7"/>
<dbReference type="InterPro" id="IPR001611">
    <property type="entry name" value="Leu-rich_rpt"/>
</dbReference>